<evidence type="ECO:0000256" key="1">
    <source>
        <dbReference type="SAM" id="Coils"/>
    </source>
</evidence>
<accession>K9WRA3</accession>
<dbReference type="AlphaFoldDB" id="K9WRA3"/>
<dbReference type="HOGENOM" id="CLU_587692_0_0_3"/>
<keyword evidence="3" id="KW-1185">Reference proteome</keyword>
<protein>
    <submittedName>
        <fullName evidence="2">Uncharacterized protein</fullName>
    </submittedName>
</protein>
<organism evidence="2 3">
    <name type="scientific">Allocoleopsis franciscana PCC 7113</name>
    <dbReference type="NCBI Taxonomy" id="1173027"/>
    <lineage>
        <taxon>Bacteria</taxon>
        <taxon>Bacillati</taxon>
        <taxon>Cyanobacteriota</taxon>
        <taxon>Cyanophyceae</taxon>
        <taxon>Coleofasciculales</taxon>
        <taxon>Coleofasciculaceae</taxon>
        <taxon>Allocoleopsis</taxon>
        <taxon>Allocoleopsis franciscana</taxon>
    </lineage>
</organism>
<dbReference type="Proteomes" id="UP000010471">
    <property type="component" value="Plasmid pMIC7113.01"/>
</dbReference>
<name>K9WRA3_9CYAN</name>
<feature type="coiled-coil region" evidence="1">
    <location>
        <begin position="428"/>
        <end position="458"/>
    </location>
</feature>
<geneLocation type="plasmid" evidence="2 3">
    <name>pMIC7113.01</name>
</geneLocation>
<proteinExistence type="predicted"/>
<keyword evidence="2" id="KW-0614">Plasmid</keyword>
<sequence length="465" mass="51995">MAANRALLSFEQTQEFIKELAQRMSAKDGDQIKIQMGKNPVYEGRVGQEPDMSKLTETRAGVLRAAIDMDTPNIGSKGDPSNLKQVILLEKNDVQVFRFEKGQVEMSLLTEPEPTQGQSMAQVEGVEVVSLESNGSLEPSFLTAFESISPLETLRHEVEVSELPQDGNVRASTAEFVQQKEAQAKFQQEENAKNWQWFQMARMESERGTYSGSTSIEVIQELAVSKAPVPEAIRGERDEAVRRAEQYVIQVATRALESEGREVLPGVKQVEVGGYQITKNEATGDFAIDKPRQSFLRQDTGKIEQSYRPDGVLKVSGSEVTHNRLLVKDLDNFDYIERKQLTVENLAGMRDLVQSYGQKGNVPIEVWPGGKKQDASIEKMQGSAFRSEQMKLQFIESGKHLQVRDLEGNLQMKAYGDRVEKPLTREQCQSFSSRYQALQQMRQEKQQQLAQAQAAKASAGVEIGG</sequence>
<reference evidence="2 3" key="1">
    <citation type="submission" date="2012-06" db="EMBL/GenBank/DDBJ databases">
        <title>Finished plasmid 1 of genome of Microcoleus sp. PCC 7113.</title>
        <authorList>
            <consortium name="US DOE Joint Genome Institute"/>
            <person name="Gugger M."/>
            <person name="Coursin T."/>
            <person name="Rippka R."/>
            <person name="Tandeau De Marsac N."/>
            <person name="Huntemann M."/>
            <person name="Wei C.-L."/>
            <person name="Han J."/>
            <person name="Detter J.C."/>
            <person name="Han C."/>
            <person name="Tapia R."/>
            <person name="Chen A."/>
            <person name="Kyrpides N."/>
            <person name="Mavromatis K."/>
            <person name="Markowitz V."/>
            <person name="Szeto E."/>
            <person name="Ivanova N."/>
            <person name="Pagani I."/>
            <person name="Pati A."/>
            <person name="Goodwin L."/>
            <person name="Nordberg H.P."/>
            <person name="Cantor M.N."/>
            <person name="Hua S.X."/>
            <person name="Woyke T."/>
            <person name="Kerfeld C.A."/>
        </authorList>
    </citation>
    <scope>NUCLEOTIDE SEQUENCE [LARGE SCALE GENOMIC DNA]</scope>
    <source>
        <strain evidence="2 3">PCC 7113</strain>
        <plasmid evidence="2 3">pMIC7113.01</plasmid>
    </source>
</reference>
<dbReference type="OrthoDB" id="512856at2"/>
<dbReference type="EMBL" id="CP003631">
    <property type="protein sequence ID" value="AFZ22062.1"/>
    <property type="molecule type" value="Genomic_DNA"/>
</dbReference>
<gene>
    <name evidence="2" type="ORF">Mic7113_6482</name>
</gene>
<evidence type="ECO:0000313" key="2">
    <source>
        <dbReference type="EMBL" id="AFZ22062.1"/>
    </source>
</evidence>
<dbReference type="KEGG" id="mic:Mic7113_6482"/>
<evidence type="ECO:0000313" key="3">
    <source>
        <dbReference type="Proteomes" id="UP000010471"/>
    </source>
</evidence>
<keyword evidence="1" id="KW-0175">Coiled coil</keyword>
<dbReference type="RefSeq" id="WP_015186188.1">
    <property type="nucleotide sequence ID" value="NC_019739.1"/>
</dbReference>